<dbReference type="Pfam" id="PF00501">
    <property type="entry name" value="AMP-binding"/>
    <property type="match status" value="1"/>
</dbReference>
<protein>
    <submittedName>
        <fullName evidence="4">Class I adenylate-forming enzyme family protein</fullName>
    </submittedName>
</protein>
<dbReference type="Gene3D" id="3.40.50.150">
    <property type="entry name" value="Vaccinia Virus protein VP39"/>
    <property type="match status" value="1"/>
</dbReference>
<dbReference type="InterPro" id="IPR029063">
    <property type="entry name" value="SAM-dependent_MTases_sf"/>
</dbReference>
<evidence type="ECO:0000256" key="1">
    <source>
        <dbReference type="SAM" id="MobiDB-lite"/>
    </source>
</evidence>
<dbReference type="Pfam" id="PF13193">
    <property type="entry name" value="AMP-binding_C"/>
    <property type="match status" value="1"/>
</dbReference>
<evidence type="ECO:0000259" key="2">
    <source>
        <dbReference type="Pfam" id="PF00501"/>
    </source>
</evidence>
<dbReference type="SUPFAM" id="SSF56801">
    <property type="entry name" value="Acetyl-CoA synthetase-like"/>
    <property type="match status" value="1"/>
</dbReference>
<name>A0ABW7HS60_9ACTN</name>
<dbReference type="InterPro" id="IPR050237">
    <property type="entry name" value="ATP-dep_AMP-bd_enzyme"/>
</dbReference>
<dbReference type="PANTHER" id="PTHR43767">
    <property type="entry name" value="LONG-CHAIN-FATTY-ACID--COA LIGASE"/>
    <property type="match status" value="1"/>
</dbReference>
<accession>A0ABW7HS60</accession>
<evidence type="ECO:0000313" key="5">
    <source>
        <dbReference type="Proteomes" id="UP001607069"/>
    </source>
</evidence>
<dbReference type="SUPFAM" id="SSF53335">
    <property type="entry name" value="S-adenosyl-L-methionine-dependent methyltransferases"/>
    <property type="match status" value="1"/>
</dbReference>
<keyword evidence="5" id="KW-1185">Reference proteome</keyword>
<dbReference type="RefSeq" id="WP_279951665.1">
    <property type="nucleotide sequence ID" value="NZ_BAABEN010000029.1"/>
</dbReference>
<organism evidence="4 5">
    <name type="scientific">Streptomyces chitinivorans</name>
    <dbReference type="NCBI Taxonomy" id="1257027"/>
    <lineage>
        <taxon>Bacteria</taxon>
        <taxon>Bacillati</taxon>
        <taxon>Actinomycetota</taxon>
        <taxon>Actinomycetes</taxon>
        <taxon>Kitasatosporales</taxon>
        <taxon>Streptomycetaceae</taxon>
        <taxon>Streptomyces</taxon>
    </lineage>
</organism>
<proteinExistence type="predicted"/>
<gene>
    <name evidence="4" type="ORF">ACG5V6_10345</name>
</gene>
<dbReference type="EMBL" id="JBIHMK010000029">
    <property type="protein sequence ID" value="MFH0248610.1"/>
    <property type="molecule type" value="Genomic_DNA"/>
</dbReference>
<dbReference type="Gene3D" id="3.40.50.12780">
    <property type="entry name" value="N-terminal domain of ligase-like"/>
    <property type="match status" value="1"/>
</dbReference>
<dbReference type="PANTHER" id="PTHR43767:SF10">
    <property type="entry name" value="SURFACTIN SYNTHASE SUBUNIT 1"/>
    <property type="match status" value="1"/>
</dbReference>
<feature type="region of interest" description="Disordered" evidence="1">
    <location>
        <begin position="523"/>
        <end position="543"/>
    </location>
</feature>
<dbReference type="InterPro" id="IPR025110">
    <property type="entry name" value="AMP-bd_C"/>
</dbReference>
<comment type="caution">
    <text evidence="4">The sequence shown here is derived from an EMBL/GenBank/DDBJ whole genome shotgun (WGS) entry which is preliminary data.</text>
</comment>
<dbReference type="Gene3D" id="3.30.300.30">
    <property type="match status" value="1"/>
</dbReference>
<dbReference type="InterPro" id="IPR045851">
    <property type="entry name" value="AMP-bd_C_sf"/>
</dbReference>
<dbReference type="Proteomes" id="UP001607069">
    <property type="component" value="Unassembled WGS sequence"/>
</dbReference>
<evidence type="ECO:0000259" key="3">
    <source>
        <dbReference type="Pfam" id="PF13193"/>
    </source>
</evidence>
<feature type="domain" description="AMP-binding enzyme C-terminal" evidence="3">
    <location>
        <begin position="438"/>
        <end position="513"/>
    </location>
</feature>
<reference evidence="4 5" key="1">
    <citation type="submission" date="2024-10" db="EMBL/GenBank/DDBJ databases">
        <authorList>
            <person name="Cho J.-C."/>
        </authorList>
    </citation>
    <scope>NUCLEOTIDE SEQUENCE [LARGE SCALE GENOMIC DNA]</scope>
    <source>
        <strain evidence="4 5">KCTC29696</strain>
    </source>
</reference>
<dbReference type="InterPro" id="IPR042099">
    <property type="entry name" value="ANL_N_sf"/>
</dbReference>
<evidence type="ECO:0000313" key="4">
    <source>
        <dbReference type="EMBL" id="MFH0248610.1"/>
    </source>
</evidence>
<dbReference type="PROSITE" id="PS00455">
    <property type="entry name" value="AMP_BINDING"/>
    <property type="match status" value="1"/>
</dbReference>
<sequence length="866" mass="93675">MGGRARHGAPVPAGHGSRLTGLFEANAARHPARAAVTLDGTTVSYGALDELADSYAARFLGLGLGAGDRAVVYADLSLDSVAAALGILKAGGCLVTTHPTFSRSKLVRQIRACDATALVTDRAAALGDLFADTGLAAVLPLGAGEPPGEPASRPYPLERPRKGPGIPVAGPPAAVFYTSGSTSSPKGVTIGHRAMTAAFEAVTSSLGHTAADVVLSCTPIGSDFGFYNIVMPLAFGGRVVLLRGLTASAREVWETIGEEGVTAVHGFPSLLAHLCRADGLGRHPSPSLRLLASTGQRLPVEHIRTLREALPDVPIHSMYGLTECKRVCALPPEEIDRRPGSVGRPVPGVRAHLVDGTGALVGEPGVPGELVVAGDQVMQGYWGDPELTGRVLRTGLFGEDRVLFTGDLFVRDEDGFLHWTARRDDTFSRSMFKVNPHEVEARLRQHPLVADAAVVPVPDEEAGEVPAACVVPRDGRTPDEEELRRHCAERLDWHMVPAFVFLRDELPRTESGKTDRRALRQALAEPVPEPAPDPAGDGPGEYVASSSMTGLADRFEAIATGRDQVPRVPVRSTIRDAFPDRLLLDYQDAMVERSGPLFRHFLASVPGILEELSRVGVALARLAERRARPGGRGLTFYEADAFDGSNGRTLAAFADGRVTTLTSSPNRANEQWFHTWADPARSRYFPGSLFHLDRAGLRAAPQYAPFRDGFDVVYETAAFQFYGKDRAAQTAHLAEVLRPGGLAFFLEKLNHPDPREYERRERVKDEVHKARYFPPEEIERKRREMLTRMADGQVEFDDLVKTLGDRFAHVHLLWNGTNFYEFVACDDAGTLAEFLELAGEPFIPDGFCFEDPVVRRVGGHGGAGPR</sequence>
<dbReference type="InterPro" id="IPR000873">
    <property type="entry name" value="AMP-dep_synth/lig_dom"/>
</dbReference>
<feature type="domain" description="AMP-dependent synthetase/ligase" evidence="2">
    <location>
        <begin position="23"/>
        <end position="382"/>
    </location>
</feature>
<dbReference type="InterPro" id="IPR020845">
    <property type="entry name" value="AMP-binding_CS"/>
</dbReference>